<organism evidence="6 7">
    <name type="scientific">Orenia marismortui</name>
    <dbReference type="NCBI Taxonomy" id="46469"/>
    <lineage>
        <taxon>Bacteria</taxon>
        <taxon>Bacillati</taxon>
        <taxon>Bacillota</taxon>
        <taxon>Clostridia</taxon>
        <taxon>Halanaerobiales</taxon>
        <taxon>Halobacteroidaceae</taxon>
        <taxon>Orenia</taxon>
    </lineage>
</organism>
<dbReference type="Gene3D" id="1.10.10.60">
    <property type="entry name" value="Homeodomain-like"/>
    <property type="match status" value="1"/>
</dbReference>
<evidence type="ECO:0000256" key="4">
    <source>
        <dbReference type="PROSITE-ProRule" id="PRU00335"/>
    </source>
</evidence>
<evidence type="ECO:0000256" key="3">
    <source>
        <dbReference type="ARBA" id="ARBA00023163"/>
    </source>
</evidence>
<dbReference type="SUPFAM" id="SSF48498">
    <property type="entry name" value="Tetracyclin repressor-like, C-terminal domain"/>
    <property type="match status" value="1"/>
</dbReference>
<dbReference type="GO" id="GO:0003677">
    <property type="term" value="F:DNA binding"/>
    <property type="evidence" value="ECO:0007669"/>
    <property type="project" value="UniProtKB-UniRule"/>
</dbReference>
<dbReference type="PANTHER" id="PTHR43479:SF11">
    <property type="entry name" value="ACREF_ENVCD OPERON REPRESSOR-RELATED"/>
    <property type="match status" value="1"/>
</dbReference>
<dbReference type="SUPFAM" id="SSF46689">
    <property type="entry name" value="Homeodomain-like"/>
    <property type="match status" value="1"/>
</dbReference>
<feature type="DNA-binding region" description="H-T-H motif" evidence="4">
    <location>
        <begin position="27"/>
        <end position="46"/>
    </location>
</feature>
<accession>A0A4R8H0E4</accession>
<dbReference type="PROSITE" id="PS50977">
    <property type="entry name" value="HTH_TETR_2"/>
    <property type="match status" value="1"/>
</dbReference>
<dbReference type="PANTHER" id="PTHR43479">
    <property type="entry name" value="ACREF/ENVCD OPERON REPRESSOR-RELATED"/>
    <property type="match status" value="1"/>
</dbReference>
<dbReference type="InterPro" id="IPR001647">
    <property type="entry name" value="HTH_TetR"/>
</dbReference>
<feature type="domain" description="HTH tetR-type" evidence="5">
    <location>
        <begin position="4"/>
        <end position="64"/>
    </location>
</feature>
<dbReference type="PRINTS" id="PR00455">
    <property type="entry name" value="HTHTETR"/>
</dbReference>
<dbReference type="Pfam" id="PF17932">
    <property type="entry name" value="TetR_C_24"/>
    <property type="match status" value="1"/>
</dbReference>
<dbReference type="FunFam" id="1.10.10.60:FF:000141">
    <property type="entry name" value="TetR family transcriptional regulator"/>
    <property type="match status" value="1"/>
</dbReference>
<dbReference type="RefSeq" id="WP_018247509.1">
    <property type="nucleotide sequence ID" value="NZ_SOEG01000005.1"/>
</dbReference>
<dbReference type="STRING" id="926561.GCA_000379025_00285"/>
<dbReference type="Pfam" id="PF00440">
    <property type="entry name" value="TetR_N"/>
    <property type="match status" value="1"/>
</dbReference>
<name>A0A4R8H0E4_9FIRM</name>
<protein>
    <submittedName>
        <fullName evidence="6">TetR family transcriptional regulator</fullName>
    </submittedName>
</protein>
<keyword evidence="1" id="KW-0805">Transcription regulation</keyword>
<evidence type="ECO:0000256" key="2">
    <source>
        <dbReference type="ARBA" id="ARBA00023125"/>
    </source>
</evidence>
<dbReference type="InterPro" id="IPR009057">
    <property type="entry name" value="Homeodomain-like_sf"/>
</dbReference>
<keyword evidence="3" id="KW-0804">Transcription</keyword>
<evidence type="ECO:0000313" key="6">
    <source>
        <dbReference type="EMBL" id="TDX52668.1"/>
    </source>
</evidence>
<dbReference type="InterPro" id="IPR050624">
    <property type="entry name" value="HTH-type_Tx_Regulator"/>
</dbReference>
<comment type="caution">
    <text evidence="6">The sequence shown here is derived from an EMBL/GenBank/DDBJ whole genome shotgun (WGS) entry which is preliminary data.</text>
</comment>
<dbReference type="InterPro" id="IPR041490">
    <property type="entry name" value="KstR2_TetR_C"/>
</dbReference>
<dbReference type="EMBL" id="SOEG01000005">
    <property type="protein sequence ID" value="TDX52668.1"/>
    <property type="molecule type" value="Genomic_DNA"/>
</dbReference>
<keyword evidence="7" id="KW-1185">Reference proteome</keyword>
<proteinExistence type="predicted"/>
<reference evidence="6 7" key="1">
    <citation type="submission" date="2019-03" db="EMBL/GenBank/DDBJ databases">
        <title>Subsurface microbial communities from deep shales in Ohio and West Virginia, USA.</title>
        <authorList>
            <person name="Wrighton K."/>
        </authorList>
    </citation>
    <scope>NUCLEOTIDE SEQUENCE [LARGE SCALE GENOMIC DNA]</scope>
    <source>
        <strain evidence="6 7">MSL 6dP</strain>
    </source>
</reference>
<dbReference type="Gene3D" id="1.10.357.10">
    <property type="entry name" value="Tetracycline Repressor, domain 2"/>
    <property type="match status" value="1"/>
</dbReference>
<dbReference type="AlphaFoldDB" id="A0A4R8H0E4"/>
<evidence type="ECO:0000313" key="7">
    <source>
        <dbReference type="Proteomes" id="UP000295832"/>
    </source>
</evidence>
<dbReference type="InterPro" id="IPR036271">
    <property type="entry name" value="Tet_transcr_reg_TetR-rel_C_sf"/>
</dbReference>
<evidence type="ECO:0000259" key="5">
    <source>
        <dbReference type="PROSITE" id="PS50977"/>
    </source>
</evidence>
<gene>
    <name evidence="6" type="ORF">C7959_10522</name>
</gene>
<evidence type="ECO:0000256" key="1">
    <source>
        <dbReference type="ARBA" id="ARBA00023015"/>
    </source>
</evidence>
<sequence length="191" mass="21920">MGKEDKKNRIIQAAIELFEERGYHKTKVSEIADLAQVAKGTVYWYFESKKELFEATAVSKMNEIDQMVNNNILKFNDPIEKLRSIVVSVLNFIEKNKRGARMFRESSIAISKEFKEIIINYNQNRVELISTIIDQGIKEEKIKLNIDSQDAARILLGIVSSFNPHFYQGQNGKVTDKVDIIMEIFLKGIAS</sequence>
<dbReference type="GO" id="GO:0045892">
    <property type="term" value="P:negative regulation of DNA-templated transcription"/>
    <property type="evidence" value="ECO:0007669"/>
    <property type="project" value="UniProtKB-ARBA"/>
</dbReference>
<dbReference type="Proteomes" id="UP000295832">
    <property type="component" value="Unassembled WGS sequence"/>
</dbReference>
<keyword evidence="2 4" id="KW-0238">DNA-binding</keyword>